<dbReference type="KEGG" id="dwu:DVJ83_11050"/>
<dbReference type="CDD" id="cd09874">
    <property type="entry name" value="PIN_MT3492-like"/>
    <property type="match status" value="1"/>
</dbReference>
<evidence type="ECO:0000259" key="1">
    <source>
        <dbReference type="Pfam" id="PF01850"/>
    </source>
</evidence>
<dbReference type="RefSeq" id="WP_114672371.1">
    <property type="nucleotide sequence ID" value="NZ_CP031158.1"/>
</dbReference>
<feature type="domain" description="PIN" evidence="1">
    <location>
        <begin position="5"/>
        <end position="131"/>
    </location>
</feature>
<accession>A0A345IIQ1</accession>
<dbReference type="Pfam" id="PF01850">
    <property type="entry name" value="PIN"/>
    <property type="match status" value="1"/>
</dbReference>
<dbReference type="AlphaFoldDB" id="A0A345IIQ1"/>
<dbReference type="SUPFAM" id="SSF88723">
    <property type="entry name" value="PIN domain-like"/>
    <property type="match status" value="1"/>
</dbReference>
<dbReference type="EMBL" id="CP031158">
    <property type="protein sequence ID" value="AXG99573.1"/>
    <property type="molecule type" value="Genomic_DNA"/>
</dbReference>
<name>A0A345IIQ1_9DEIO</name>
<sequence>MTLLYLDTSALARLYTREEGHEHVSAEYARSTGVVCHDNTFVEMASALGGRRRRKLMTQGMYAQAQRDFEADWPTFRHVAIDPPLLSDAARLAQSYGLRAYDAVHLAAALALVPLGVRFMTFDAALREVARDVLPAVWEV</sequence>
<dbReference type="InterPro" id="IPR029060">
    <property type="entry name" value="PIN-like_dom_sf"/>
</dbReference>
<proteinExistence type="predicted"/>
<organism evidence="2 3">
    <name type="scientific">Deinococcus wulumuqiensis</name>
    <dbReference type="NCBI Taxonomy" id="980427"/>
    <lineage>
        <taxon>Bacteria</taxon>
        <taxon>Thermotogati</taxon>
        <taxon>Deinococcota</taxon>
        <taxon>Deinococci</taxon>
        <taxon>Deinococcales</taxon>
        <taxon>Deinococcaceae</taxon>
        <taxon>Deinococcus</taxon>
    </lineage>
</organism>
<reference evidence="2 3" key="1">
    <citation type="submission" date="2018-07" db="EMBL/GenBank/DDBJ databases">
        <title>Complete Genome and Methylome Analysis of Deinococcus wulumuqiensis NEB 479.</title>
        <authorList>
            <person name="Fomenkov A."/>
            <person name="Luyten Y."/>
            <person name="Vincze T."/>
            <person name="Anton B.P."/>
            <person name="Clark T."/>
            <person name="Roberts R.J."/>
            <person name="Morgan R.D."/>
        </authorList>
    </citation>
    <scope>NUCLEOTIDE SEQUENCE [LARGE SCALE GENOMIC DNA]</scope>
    <source>
        <strain evidence="2 3">NEB 479</strain>
    </source>
</reference>
<dbReference type="InterPro" id="IPR002716">
    <property type="entry name" value="PIN_dom"/>
</dbReference>
<evidence type="ECO:0000313" key="3">
    <source>
        <dbReference type="Proteomes" id="UP000253744"/>
    </source>
</evidence>
<dbReference type="Proteomes" id="UP000253744">
    <property type="component" value="Chromosome"/>
</dbReference>
<dbReference type="STRING" id="1288484.GCA_000348665_01429"/>
<gene>
    <name evidence="2" type="ORF">DVJ83_11050</name>
</gene>
<protein>
    <submittedName>
        <fullName evidence="2">PIN domain-containing protein</fullName>
    </submittedName>
</protein>
<dbReference type="Gene3D" id="3.40.50.1010">
    <property type="entry name" value="5'-nuclease"/>
    <property type="match status" value="1"/>
</dbReference>
<evidence type="ECO:0000313" key="2">
    <source>
        <dbReference type="EMBL" id="AXG99573.1"/>
    </source>
</evidence>